<accession>A0A7W6D8L4</accession>
<proteinExistence type="predicted"/>
<name>A0A7W6D8L4_9HYPH</name>
<keyword evidence="2" id="KW-1185">Reference proteome</keyword>
<gene>
    <name evidence="1" type="ORF">GGQ64_003920</name>
</gene>
<dbReference type="EMBL" id="JACIEE010000008">
    <property type="protein sequence ID" value="MBB3978685.1"/>
    <property type="molecule type" value="Genomic_DNA"/>
</dbReference>
<evidence type="ECO:0000313" key="1">
    <source>
        <dbReference type="EMBL" id="MBB3978685.1"/>
    </source>
</evidence>
<comment type="caution">
    <text evidence="1">The sequence shown here is derived from an EMBL/GenBank/DDBJ whole genome shotgun (WGS) entry which is preliminary data.</text>
</comment>
<dbReference type="AlphaFoldDB" id="A0A7W6D8L4"/>
<reference evidence="1 2" key="1">
    <citation type="submission" date="2020-08" db="EMBL/GenBank/DDBJ databases">
        <title>Genomic Encyclopedia of Type Strains, Phase IV (KMG-IV): sequencing the most valuable type-strain genomes for metagenomic binning, comparative biology and taxonomic classification.</title>
        <authorList>
            <person name="Goeker M."/>
        </authorList>
    </citation>
    <scope>NUCLEOTIDE SEQUENCE [LARGE SCALE GENOMIC DNA]</scope>
    <source>
        <strain evidence="1 2">DSM 100211</strain>
    </source>
</reference>
<protein>
    <submittedName>
        <fullName evidence="1">Uncharacterized protein</fullName>
    </submittedName>
</protein>
<organism evidence="1 2">
    <name type="scientific">Mycoplana azooxidifex</name>
    <dbReference type="NCBI Taxonomy" id="1636188"/>
    <lineage>
        <taxon>Bacteria</taxon>
        <taxon>Pseudomonadati</taxon>
        <taxon>Pseudomonadota</taxon>
        <taxon>Alphaproteobacteria</taxon>
        <taxon>Hyphomicrobiales</taxon>
        <taxon>Rhizobiaceae</taxon>
        <taxon>Mycoplana</taxon>
    </lineage>
</organism>
<evidence type="ECO:0000313" key="2">
    <source>
        <dbReference type="Proteomes" id="UP000574761"/>
    </source>
</evidence>
<dbReference type="Proteomes" id="UP000574761">
    <property type="component" value="Unassembled WGS sequence"/>
</dbReference>
<sequence length="82" mass="9000">MSPLSCKFTADGMTIDVEIYQLEGAVGWVLELAEADGSSTVWEELFPTDQAAWEEFEQGVREIGLIALLDADEDEDGPPTLH</sequence>